<dbReference type="STRING" id="699431.SY89_03468"/>
<evidence type="ECO:0000256" key="1">
    <source>
        <dbReference type="SAM" id="Phobius"/>
    </source>
</evidence>
<dbReference type="AlphaFoldDB" id="A0A0P7H7A9"/>
<sequence>MTERWERSVDVATLSDDVGVRVERASADGGTAADGGGAGGIAGLAGALGGGNTLQSDSESDDGQQAGAVSVTVTNFGNAPIENAVLVPRLPNGSGVAELGRIAVADAIAPGDAESVTVDLSGIGAASVEFAVRYELDAEEREVTRQYGLDRETGAVSLTGLNVSLDGDRLRLSGNLGNVGDGEVSGVVLGVAESEYAAPAYPSRDQFLGTVGPSEFAPFELTARVDAANATSVPVEVTYTTAGERRSTTVEVVLPQDTGRTGGGFLGGLGGTVVGVTLGVVVTIPLIVFSANRYR</sequence>
<keyword evidence="1" id="KW-1133">Transmembrane helix</keyword>
<keyword evidence="1" id="KW-0472">Membrane</keyword>
<keyword evidence="1" id="KW-0812">Transmembrane</keyword>
<dbReference type="OrthoDB" id="65070at2157"/>
<accession>A0A0P7H7A9</accession>
<dbReference type="RefSeq" id="WP_054584975.1">
    <property type="nucleotide sequence ID" value="NZ_LGUC01000002.1"/>
</dbReference>
<dbReference type="Proteomes" id="UP000050535">
    <property type="component" value="Unassembled WGS sequence"/>
</dbReference>
<keyword evidence="3" id="KW-1185">Reference proteome</keyword>
<gene>
    <name evidence="2" type="ORF">SY89_03468</name>
</gene>
<dbReference type="EMBL" id="LGUC01000002">
    <property type="protein sequence ID" value="KPN29234.1"/>
    <property type="molecule type" value="Genomic_DNA"/>
</dbReference>
<evidence type="ECO:0000313" key="2">
    <source>
        <dbReference type="EMBL" id="KPN29234.1"/>
    </source>
</evidence>
<reference evidence="3" key="1">
    <citation type="submission" date="2013-11" db="EMBL/GenBank/DDBJ databases">
        <authorList>
            <person name="Hoang H.T."/>
            <person name="Killian M.L."/>
            <person name="Madson D.M."/>
            <person name="Arruda P.H.E."/>
            <person name="Sun D."/>
            <person name="Schwartz K.J."/>
            <person name="Yoon K."/>
        </authorList>
    </citation>
    <scope>NUCLEOTIDE SEQUENCE [LARGE SCALE GENOMIC DNA]</scope>
    <source>
        <strain evidence="3">CDK2</strain>
    </source>
</reference>
<evidence type="ECO:0000313" key="3">
    <source>
        <dbReference type="Proteomes" id="UP000050535"/>
    </source>
</evidence>
<dbReference type="PANTHER" id="PTHR35902">
    <property type="entry name" value="S-LAYER DOMAIN-LIKE PROTEIN-RELATED"/>
    <property type="match status" value="1"/>
</dbReference>
<name>A0A0P7H7A9_9EURY</name>
<protein>
    <submittedName>
        <fullName evidence="2">Uncharacterized protein</fullName>
    </submittedName>
</protein>
<proteinExistence type="predicted"/>
<feature type="transmembrane region" description="Helical" evidence="1">
    <location>
        <begin position="265"/>
        <end position="289"/>
    </location>
</feature>
<organism evidence="2 3">
    <name type="scientific">Halolamina pelagica</name>
    <dbReference type="NCBI Taxonomy" id="699431"/>
    <lineage>
        <taxon>Archaea</taxon>
        <taxon>Methanobacteriati</taxon>
        <taxon>Methanobacteriota</taxon>
        <taxon>Stenosarchaea group</taxon>
        <taxon>Halobacteria</taxon>
        <taxon>Halobacteriales</taxon>
        <taxon>Haloferacaceae</taxon>
    </lineage>
</organism>
<comment type="caution">
    <text evidence="2">The sequence shown here is derived from an EMBL/GenBank/DDBJ whole genome shotgun (WGS) entry which is preliminary data.</text>
</comment>
<dbReference type="PANTHER" id="PTHR35902:SF6">
    <property type="entry name" value="CONSERVED WITHIN P. AEROPHILUM"/>
    <property type="match status" value="1"/>
</dbReference>